<reference evidence="2 3" key="1">
    <citation type="submission" date="2018-06" db="EMBL/GenBank/DDBJ databases">
        <title>A transcriptomic atlas of mushroom development highlights an independent origin of complex multicellularity.</title>
        <authorList>
            <consortium name="DOE Joint Genome Institute"/>
            <person name="Krizsan K."/>
            <person name="Almasi E."/>
            <person name="Merenyi Z."/>
            <person name="Sahu N."/>
            <person name="Viragh M."/>
            <person name="Koszo T."/>
            <person name="Mondo S."/>
            <person name="Kiss B."/>
            <person name="Balint B."/>
            <person name="Kues U."/>
            <person name="Barry K."/>
            <person name="Hegedus J.C."/>
            <person name="Henrissat B."/>
            <person name="Johnson J."/>
            <person name="Lipzen A."/>
            <person name="Ohm R."/>
            <person name="Nagy I."/>
            <person name="Pangilinan J."/>
            <person name="Yan J."/>
            <person name="Xiong Y."/>
            <person name="Grigoriev I.V."/>
            <person name="Hibbett D.S."/>
            <person name="Nagy L.G."/>
        </authorList>
    </citation>
    <scope>NUCLEOTIDE SEQUENCE [LARGE SCALE GENOMIC DNA]</scope>
    <source>
        <strain evidence="2 3">SZMC22713</strain>
    </source>
</reference>
<dbReference type="AlphaFoldDB" id="A0A4Y7PJ25"/>
<evidence type="ECO:0000256" key="1">
    <source>
        <dbReference type="SAM" id="MobiDB-lite"/>
    </source>
</evidence>
<dbReference type="Proteomes" id="UP000294933">
    <property type="component" value="Unassembled WGS sequence"/>
</dbReference>
<keyword evidence="3" id="KW-1185">Reference proteome</keyword>
<protein>
    <submittedName>
        <fullName evidence="2">Uncharacterized protein</fullName>
    </submittedName>
</protein>
<organism evidence="2 3">
    <name type="scientific">Rickenella mellea</name>
    <dbReference type="NCBI Taxonomy" id="50990"/>
    <lineage>
        <taxon>Eukaryota</taxon>
        <taxon>Fungi</taxon>
        <taxon>Dikarya</taxon>
        <taxon>Basidiomycota</taxon>
        <taxon>Agaricomycotina</taxon>
        <taxon>Agaricomycetes</taxon>
        <taxon>Hymenochaetales</taxon>
        <taxon>Rickenellaceae</taxon>
        <taxon>Rickenella</taxon>
    </lineage>
</organism>
<accession>A0A4Y7PJ25</accession>
<dbReference type="EMBL" id="ML170274">
    <property type="protein sequence ID" value="TDL15473.1"/>
    <property type="molecule type" value="Genomic_DNA"/>
</dbReference>
<name>A0A4Y7PJ25_9AGAM</name>
<feature type="region of interest" description="Disordered" evidence="1">
    <location>
        <begin position="75"/>
        <end position="96"/>
    </location>
</feature>
<sequence length="148" mass="16005">MRTRARNKSGLSVSSTISRFKMILDGSKPTLPHEEGYIVKPHAMERAATAHKELLASCKSLAGAFQKLEEVISEKKTMAEPSPANKKDTTNSASLPTTEAKDSAIMALFQAAGEVAKHHGGFMALVNQELGGTVQKMFLKLFETATSR</sequence>
<dbReference type="VEuPathDB" id="FungiDB:BD410DRAFT_108291"/>
<evidence type="ECO:0000313" key="3">
    <source>
        <dbReference type="Proteomes" id="UP000294933"/>
    </source>
</evidence>
<proteinExistence type="predicted"/>
<evidence type="ECO:0000313" key="2">
    <source>
        <dbReference type="EMBL" id="TDL15473.1"/>
    </source>
</evidence>
<gene>
    <name evidence="2" type="ORF">BD410DRAFT_108291</name>
</gene>